<dbReference type="Proteomes" id="UP000019377">
    <property type="component" value="Unassembled WGS sequence"/>
</dbReference>
<name>V5EGK1_KALBG</name>
<dbReference type="GeneID" id="27418319"/>
<protein>
    <submittedName>
        <fullName evidence="3">Uncharacterized protein</fullName>
    </submittedName>
</protein>
<organism evidence="3 4">
    <name type="scientific">Kalmanozyma brasiliensis (strain GHG001)</name>
    <name type="common">Yeast</name>
    <name type="synonym">Pseudozyma brasiliensis</name>
    <dbReference type="NCBI Taxonomy" id="1365824"/>
    <lineage>
        <taxon>Eukaryota</taxon>
        <taxon>Fungi</taxon>
        <taxon>Dikarya</taxon>
        <taxon>Basidiomycota</taxon>
        <taxon>Ustilaginomycotina</taxon>
        <taxon>Ustilaginomycetes</taxon>
        <taxon>Ustilaginales</taxon>
        <taxon>Ustilaginaceae</taxon>
        <taxon>Kalmanozyma</taxon>
    </lineage>
</organism>
<keyword evidence="2" id="KW-0732">Signal</keyword>
<evidence type="ECO:0000313" key="4">
    <source>
        <dbReference type="Proteomes" id="UP000019377"/>
    </source>
</evidence>
<keyword evidence="1" id="KW-0472">Membrane</keyword>
<evidence type="ECO:0000256" key="2">
    <source>
        <dbReference type="SAM" id="SignalP"/>
    </source>
</evidence>
<reference evidence="4" key="1">
    <citation type="journal article" date="2013" name="Genome Announc.">
        <title>Draft genome sequence of Pseudozyma brasiliensis sp. nov. strain GHG001, a high producer of endo-1,4-xylanase isolated from an insect pest of sugarcane.</title>
        <authorList>
            <person name="Oliveira J.V.D.C."/>
            <person name="dos Santos R.A.C."/>
            <person name="Borges T.A."/>
            <person name="Riano-Pachon D.M."/>
            <person name="Goldman G.H."/>
        </authorList>
    </citation>
    <scope>NUCLEOTIDE SEQUENCE [LARGE SCALE GENOMIC DNA]</scope>
    <source>
        <strain evidence="4">GHG001</strain>
    </source>
</reference>
<sequence>MRPHLFLLFATLMAHFSARAHPIVHTQEGERIRDEPQTHLVPRQLEAVRDVGRGGYKAVGFFEDKRVIAGAVGAALLGLVGISVVGMRATEHHACEKVAEQERVMQQSWDAMHPDGFVGAGDQMRPASFDCKVQERPLKPLISYGTPAQWY</sequence>
<dbReference type="STRING" id="1365824.V5EGK1"/>
<proteinExistence type="predicted"/>
<dbReference type="AlphaFoldDB" id="V5EGK1"/>
<keyword evidence="4" id="KW-1185">Reference proteome</keyword>
<dbReference type="OrthoDB" id="2552052at2759"/>
<keyword evidence="1" id="KW-0812">Transmembrane</keyword>
<accession>V5EGK1</accession>
<gene>
    <name evidence="3" type="ORF">PSEUBRA_SCAF1g00128</name>
</gene>
<keyword evidence="1" id="KW-1133">Transmembrane helix</keyword>
<feature type="chain" id="PRO_5004731883" evidence="2">
    <location>
        <begin position="21"/>
        <end position="151"/>
    </location>
</feature>
<evidence type="ECO:0000313" key="3">
    <source>
        <dbReference type="EMBL" id="EST09671.1"/>
    </source>
</evidence>
<feature type="signal peptide" evidence="2">
    <location>
        <begin position="1"/>
        <end position="20"/>
    </location>
</feature>
<feature type="transmembrane region" description="Helical" evidence="1">
    <location>
        <begin position="67"/>
        <end position="87"/>
    </location>
</feature>
<evidence type="ECO:0000256" key="1">
    <source>
        <dbReference type="SAM" id="Phobius"/>
    </source>
</evidence>
<dbReference type="EMBL" id="KI545851">
    <property type="protein sequence ID" value="EST09671.1"/>
    <property type="molecule type" value="Genomic_DNA"/>
</dbReference>
<dbReference type="HOGENOM" id="CLU_1741766_0_0_1"/>
<dbReference type="RefSeq" id="XP_016294660.1">
    <property type="nucleotide sequence ID" value="XM_016435690.1"/>
</dbReference>